<reference evidence="2 3" key="1">
    <citation type="submission" date="2019-02" db="EMBL/GenBank/DDBJ databases">
        <title>Genomic Encyclopedia of Type Strains, Phase IV (KMG-IV): sequencing the most valuable type-strain genomes for metagenomic binning, comparative biology and taxonomic classification.</title>
        <authorList>
            <person name="Goeker M."/>
        </authorList>
    </citation>
    <scope>NUCLEOTIDE SEQUENCE [LARGE SCALE GENOMIC DNA]</scope>
    <source>
        <strain evidence="2 3">DSM 45622</strain>
    </source>
</reference>
<dbReference type="EMBL" id="SGXD01000001">
    <property type="protein sequence ID" value="RZS91822.1"/>
    <property type="molecule type" value="Genomic_DNA"/>
</dbReference>
<proteinExistence type="predicted"/>
<gene>
    <name evidence="2" type="ORF">EV189_1074</name>
</gene>
<comment type="caution">
    <text evidence="2">The sequence shown here is derived from an EMBL/GenBank/DDBJ whole genome shotgun (WGS) entry which is preliminary data.</text>
</comment>
<name>A0A4Q7NZF7_9ACTN</name>
<feature type="signal peptide" evidence="1">
    <location>
        <begin position="1"/>
        <end position="26"/>
    </location>
</feature>
<dbReference type="Proteomes" id="UP000293638">
    <property type="component" value="Unassembled WGS sequence"/>
</dbReference>
<keyword evidence="1" id="KW-0732">Signal</keyword>
<dbReference type="RefSeq" id="WP_130491843.1">
    <property type="nucleotide sequence ID" value="NZ_SGXD01000001.1"/>
</dbReference>
<evidence type="ECO:0000313" key="3">
    <source>
        <dbReference type="Proteomes" id="UP000293638"/>
    </source>
</evidence>
<evidence type="ECO:0000256" key="1">
    <source>
        <dbReference type="SAM" id="SignalP"/>
    </source>
</evidence>
<evidence type="ECO:0000313" key="2">
    <source>
        <dbReference type="EMBL" id="RZS91822.1"/>
    </source>
</evidence>
<dbReference type="OrthoDB" id="9892145at2"/>
<keyword evidence="3" id="KW-1185">Reference proteome</keyword>
<evidence type="ECO:0008006" key="4">
    <source>
        <dbReference type="Google" id="ProtNLM"/>
    </source>
</evidence>
<feature type="chain" id="PRO_5020328353" description="PknH-like protein" evidence="1">
    <location>
        <begin position="27"/>
        <end position="209"/>
    </location>
</feature>
<protein>
    <recommendedName>
        <fullName evidence="4">PknH-like protein</fullName>
    </recommendedName>
</protein>
<dbReference type="AlphaFoldDB" id="A0A4Q7NZF7"/>
<accession>A0A4Q7NZF7</accession>
<organism evidence="2 3">
    <name type="scientific">Motilibacter rhizosphaerae</name>
    <dbReference type="NCBI Taxonomy" id="598652"/>
    <lineage>
        <taxon>Bacteria</taxon>
        <taxon>Bacillati</taxon>
        <taxon>Actinomycetota</taxon>
        <taxon>Actinomycetes</taxon>
        <taxon>Motilibacterales</taxon>
        <taxon>Motilibacteraceae</taxon>
        <taxon>Motilibacter</taxon>
    </lineage>
</organism>
<sequence length="209" mass="21988">MRPSARPLACLVALVVTGTLAAPAHAATPAPVSQAQAKRALLAAEDMPKGWKHNAHAVAGGLKCLSGTAKNVGIATEVGANWRYASEPLYYSEDLQSYHTAAQAKANFTANNRSVAACGTYVEGGVTWKLTPVRISRRGDAAVEFRVAGVVTSDKGDVPVTTYLTVVLVGRHQVYSLMSAGIDDGREFRATVLDATDAALDKVEALLPR</sequence>